<dbReference type="AlphaFoldDB" id="A0A4Q2RHL2"/>
<dbReference type="Pfam" id="PF01266">
    <property type="entry name" value="DAO"/>
    <property type="match status" value="1"/>
</dbReference>
<proteinExistence type="predicted"/>
<evidence type="ECO:0000313" key="4">
    <source>
        <dbReference type="Proteomes" id="UP000289411"/>
    </source>
</evidence>
<comment type="caution">
    <text evidence="3">The sequence shown here is derived from an EMBL/GenBank/DDBJ whole genome shotgun (WGS) entry which is preliminary data.</text>
</comment>
<dbReference type="EMBL" id="QYBC01000001">
    <property type="protein sequence ID" value="RYB07745.1"/>
    <property type="molecule type" value="Genomic_DNA"/>
</dbReference>
<dbReference type="Proteomes" id="UP000289411">
    <property type="component" value="Unassembled WGS sequence"/>
</dbReference>
<feature type="domain" description="FAD dependent oxidoreductase" evidence="2">
    <location>
        <begin position="12"/>
        <end position="400"/>
    </location>
</feature>
<evidence type="ECO:0000313" key="3">
    <source>
        <dbReference type="EMBL" id="RYB07745.1"/>
    </source>
</evidence>
<keyword evidence="1" id="KW-0560">Oxidoreductase</keyword>
<dbReference type="InterPro" id="IPR006076">
    <property type="entry name" value="FAD-dep_OxRdtase"/>
</dbReference>
<reference evidence="3 4" key="1">
    <citation type="submission" date="2018-09" db="EMBL/GenBank/DDBJ databases">
        <authorList>
            <person name="Grouzdev D.S."/>
            <person name="Krutkina M.S."/>
        </authorList>
    </citation>
    <scope>NUCLEOTIDE SEQUENCE [LARGE SCALE GENOMIC DNA]</scope>
    <source>
        <strain evidence="3 4">RmlP001</strain>
    </source>
</reference>
<dbReference type="OrthoDB" id="9805337at2"/>
<dbReference type="GO" id="GO:0016491">
    <property type="term" value="F:oxidoreductase activity"/>
    <property type="evidence" value="ECO:0007669"/>
    <property type="project" value="UniProtKB-KW"/>
</dbReference>
<organism evidence="3 4">
    <name type="scientific">Lichenibacterium ramalinae</name>
    <dbReference type="NCBI Taxonomy" id="2316527"/>
    <lineage>
        <taxon>Bacteria</taxon>
        <taxon>Pseudomonadati</taxon>
        <taxon>Pseudomonadota</taxon>
        <taxon>Alphaproteobacteria</taxon>
        <taxon>Hyphomicrobiales</taxon>
        <taxon>Lichenihabitantaceae</taxon>
        <taxon>Lichenibacterium</taxon>
    </lineage>
</organism>
<reference evidence="3 4" key="2">
    <citation type="submission" date="2019-02" db="EMBL/GenBank/DDBJ databases">
        <title>'Lichenibacterium ramalinii' gen. nov. sp. nov., 'Lichenibacterium minor' gen. nov. sp. nov.</title>
        <authorList>
            <person name="Pankratov T."/>
        </authorList>
    </citation>
    <scope>NUCLEOTIDE SEQUENCE [LARGE SCALE GENOMIC DNA]</scope>
    <source>
        <strain evidence="3 4">RmlP001</strain>
    </source>
</reference>
<dbReference type="PANTHER" id="PTHR13847">
    <property type="entry name" value="SARCOSINE DEHYDROGENASE-RELATED"/>
    <property type="match status" value="1"/>
</dbReference>
<dbReference type="GO" id="GO:0005737">
    <property type="term" value="C:cytoplasm"/>
    <property type="evidence" value="ECO:0007669"/>
    <property type="project" value="TreeGrafter"/>
</dbReference>
<dbReference type="PANTHER" id="PTHR13847:SF289">
    <property type="entry name" value="GLYCINE OXIDASE"/>
    <property type="match status" value="1"/>
</dbReference>
<dbReference type="SUPFAM" id="SSF51905">
    <property type="entry name" value="FAD/NAD(P)-binding domain"/>
    <property type="match status" value="1"/>
</dbReference>
<dbReference type="Gene3D" id="3.30.9.10">
    <property type="entry name" value="D-Amino Acid Oxidase, subunit A, domain 2"/>
    <property type="match status" value="1"/>
</dbReference>
<gene>
    <name evidence="3" type="ORF">D3272_01015</name>
</gene>
<evidence type="ECO:0000259" key="2">
    <source>
        <dbReference type="Pfam" id="PF01266"/>
    </source>
</evidence>
<dbReference type="InterPro" id="IPR036188">
    <property type="entry name" value="FAD/NAD-bd_sf"/>
</dbReference>
<dbReference type="Gene3D" id="3.50.50.60">
    <property type="entry name" value="FAD/NAD(P)-binding domain"/>
    <property type="match status" value="2"/>
</dbReference>
<protein>
    <submittedName>
        <fullName evidence="3">FAD-binding oxidoreductase</fullName>
    </submittedName>
</protein>
<name>A0A4Q2RHL2_9HYPH</name>
<keyword evidence="4" id="KW-1185">Reference proteome</keyword>
<sequence>MAEGCQVADAEILVVGGGIVGLCCALALRRRGVEVTLLDPGRREGAASFGNAGHIATEQGAPLASAAMLRSAPGRLTLAGGPIALPPGAVRHWLPFALRLARAAAPARHAAGAAALGGLLDGAMPAWRRLVRDLARPDLLSEDGHWVVWHDPAAAARGLAAWRTAAIGTARLREASPGERAHLGSVMARPPVAALKFDGTGQVADPGAVLDALERAFAAAGGRRQAGRLRALEVADGRAVAVTEAGERLAPGRLLVAAGVASGALLGPAGLRAPIIAERGYHIQAAEHGWPADLQPIVFEDRSTIATRFSGGLRVAGFVEFGRHDAAPDPRRWRALERHAGALGLPLRGALTRWVGSRPTLPDYLPAIGRAPGAGNLFYAFGHQHLGLTLAPLTAELVAGLMGQDGGDPALAAFSLRRFARP</sequence>
<evidence type="ECO:0000256" key="1">
    <source>
        <dbReference type="ARBA" id="ARBA00023002"/>
    </source>
</evidence>
<dbReference type="SUPFAM" id="SSF54373">
    <property type="entry name" value="FAD-linked reductases, C-terminal domain"/>
    <property type="match status" value="1"/>
</dbReference>
<accession>A0A4Q2RHL2</accession>